<dbReference type="PANTHER" id="PTHR23362:SF8">
    <property type="entry name" value="SPK DOMAIN-CONTAINING PROTEIN"/>
    <property type="match status" value="1"/>
</dbReference>
<name>A0AAE9EAU3_CAEBR</name>
<reference evidence="3 4" key="1">
    <citation type="submission" date="2022-04" db="EMBL/GenBank/DDBJ databases">
        <title>Chromosome-level reference genomes for two strains of Caenorhabditis briggsae: an improved platform for comparative genomics.</title>
        <authorList>
            <person name="Stevens L."/>
            <person name="Andersen E."/>
        </authorList>
    </citation>
    <scope>NUCLEOTIDE SEQUENCE [LARGE SCALE GENOMIC DNA]</scope>
    <source>
        <strain evidence="3">VX34</strain>
        <tissue evidence="3">Whole-organism</tissue>
    </source>
</reference>
<dbReference type="EMBL" id="CP092621">
    <property type="protein sequence ID" value="UMM17441.1"/>
    <property type="molecule type" value="Genomic_DNA"/>
</dbReference>
<accession>A0AAE9EAU3</accession>
<sequence length="619" mass="71251">MSQIENPPDWLKSEKVNVLLMNFIAEKANESLSLLNISKICKEFKQQIYCDVSEKNLHSRIRNFRLRIHELEDLDNDTKVRMLFVLSAPVDSGFLIELRKDAEVEFDDVYRITKYQKKDGTLTLIREQIPPVRQFDTRSDKSLLKFLAVMAEEQRSPVSDTTFVTEFRDVTESEKSVQTFKERYTLIKRQIYLSTEYDIPTRIKMMFVSSTRLHSSILAELRQSAYVEVDNKSRITHYMANDGSLELKGNHVHPRSSGIENHLSDSDVEMEEKHAIKREVIKDLEVPASKRKRISTKRFSPEEYVYDVDDMGFENDRHIQEAADPMMFSYDSENYNGEQPRRHPKDLMKKSSLLNSIIKTEERKLARVHVNPLLAGEKNMRTGIESGLPTSSNLQDPNSKHQDMSGPLTPVARMSNSDRQEYRDIFRADPSAFNNILNFVGDDSRASGDLEINETVANDSPRRELSSDGLQTVTRESVSPPSDNVNNFPVKKVLEWLRIIILSLDSYHLELLEIEVDIALTTIKDESQMVSLQEILSTLRNGVHIVTRNCQPISSSEETTNLNDYLLNLHTSLFIITSPSVAVFQNEIKKIRKNVEVNRQIPIQCIRPTLETIYLLAFS</sequence>
<evidence type="ECO:0000259" key="2">
    <source>
        <dbReference type="SMART" id="SM00583"/>
    </source>
</evidence>
<protein>
    <recommendedName>
        <fullName evidence="2">SPK domain-containing protein</fullName>
    </recommendedName>
</protein>
<organism evidence="3 4">
    <name type="scientific">Caenorhabditis briggsae</name>
    <dbReference type="NCBI Taxonomy" id="6238"/>
    <lineage>
        <taxon>Eukaryota</taxon>
        <taxon>Metazoa</taxon>
        <taxon>Ecdysozoa</taxon>
        <taxon>Nematoda</taxon>
        <taxon>Chromadorea</taxon>
        <taxon>Rhabditida</taxon>
        <taxon>Rhabditina</taxon>
        <taxon>Rhabditomorpha</taxon>
        <taxon>Rhabditoidea</taxon>
        <taxon>Rhabditidae</taxon>
        <taxon>Peloderinae</taxon>
        <taxon>Caenorhabditis</taxon>
    </lineage>
</organism>
<dbReference type="InterPro" id="IPR053315">
    <property type="entry name" value="Peptidase_C14A"/>
</dbReference>
<dbReference type="SMART" id="SM00583">
    <property type="entry name" value="SPK"/>
    <property type="match status" value="2"/>
</dbReference>
<gene>
    <name evidence="3" type="ORF">L5515_013988</name>
</gene>
<feature type="domain" description="SPK" evidence="2">
    <location>
        <begin position="16"/>
        <end position="126"/>
    </location>
</feature>
<dbReference type="PANTHER" id="PTHR23362">
    <property type="entry name" value="L-PLASTIN-RELATED"/>
    <property type="match status" value="1"/>
</dbReference>
<feature type="region of interest" description="Disordered" evidence="1">
    <location>
        <begin position="383"/>
        <end position="413"/>
    </location>
</feature>
<feature type="domain" description="SPK" evidence="2">
    <location>
        <begin position="139"/>
        <end position="249"/>
    </location>
</feature>
<dbReference type="InterPro" id="IPR006570">
    <property type="entry name" value="SPK_dom"/>
</dbReference>
<keyword evidence="4" id="KW-1185">Reference proteome</keyword>
<proteinExistence type="predicted"/>
<evidence type="ECO:0000313" key="3">
    <source>
        <dbReference type="EMBL" id="UMM17441.1"/>
    </source>
</evidence>
<dbReference type="Pfam" id="PF04435">
    <property type="entry name" value="SPK"/>
    <property type="match status" value="2"/>
</dbReference>
<evidence type="ECO:0000313" key="4">
    <source>
        <dbReference type="Proteomes" id="UP000829354"/>
    </source>
</evidence>
<feature type="compositionally biased region" description="Polar residues" evidence="1">
    <location>
        <begin position="388"/>
        <end position="397"/>
    </location>
</feature>
<dbReference type="AlphaFoldDB" id="A0AAE9EAU3"/>
<evidence type="ECO:0000256" key="1">
    <source>
        <dbReference type="SAM" id="MobiDB-lite"/>
    </source>
</evidence>
<dbReference type="Proteomes" id="UP000829354">
    <property type="component" value="Chromosome II"/>
</dbReference>